<dbReference type="PRINTS" id="PR00021">
    <property type="entry name" value="PRORICH"/>
</dbReference>
<proteinExistence type="predicted"/>
<name>A0A8C8XVZ7_PANLE</name>
<protein>
    <submittedName>
        <fullName evidence="2">Small proline rich protein 4</fullName>
    </submittedName>
</protein>
<dbReference type="KEGG" id="plez:122227582"/>
<dbReference type="AlphaFoldDB" id="A0A8C8XVZ7"/>
<accession>A0A8C8XVZ7</accession>
<dbReference type="Proteomes" id="UP000694399">
    <property type="component" value="Unassembled WGS sequence"/>
</dbReference>
<organism evidence="2 3">
    <name type="scientific">Panthera leo</name>
    <name type="common">Lion</name>
    <dbReference type="NCBI Taxonomy" id="9689"/>
    <lineage>
        <taxon>Eukaryota</taxon>
        <taxon>Metazoa</taxon>
        <taxon>Chordata</taxon>
        <taxon>Craniata</taxon>
        <taxon>Vertebrata</taxon>
        <taxon>Euteleostomi</taxon>
        <taxon>Mammalia</taxon>
        <taxon>Eutheria</taxon>
        <taxon>Laurasiatheria</taxon>
        <taxon>Carnivora</taxon>
        <taxon>Feliformia</taxon>
        <taxon>Felidae</taxon>
        <taxon>Pantherinae</taxon>
        <taxon>Panthera</taxon>
    </lineage>
</organism>
<feature type="compositionally biased region" description="Low complexity" evidence="1">
    <location>
        <begin position="10"/>
        <end position="23"/>
    </location>
</feature>
<reference evidence="2" key="1">
    <citation type="submission" date="2025-08" db="UniProtKB">
        <authorList>
            <consortium name="Ensembl"/>
        </authorList>
    </citation>
    <scope>IDENTIFICATION</scope>
</reference>
<sequence length="73" mass="8213">MSSWQQQTIQHLPQKAQQQVKQPCQPPSVRCQEMCAPQIKDPCAPQPKKQYPPKGTAMPTQPPSAPRPNKPQE</sequence>
<evidence type="ECO:0000313" key="3">
    <source>
        <dbReference type="Proteomes" id="UP000694399"/>
    </source>
</evidence>
<keyword evidence="3" id="KW-1185">Reference proteome</keyword>
<dbReference type="Ensembl" id="ENSPLOT00000025978.1">
    <property type="protein sequence ID" value="ENSPLOP00000023521.1"/>
    <property type="gene ID" value="ENSPLOG00000017248.1"/>
</dbReference>
<reference evidence="2" key="2">
    <citation type="submission" date="2025-09" db="UniProtKB">
        <authorList>
            <consortium name="Ensembl"/>
        </authorList>
    </citation>
    <scope>IDENTIFICATION</scope>
</reference>
<feature type="region of interest" description="Disordered" evidence="1">
    <location>
        <begin position="1"/>
        <end position="73"/>
    </location>
</feature>
<dbReference type="RefSeq" id="XP_042808125.1">
    <property type="nucleotide sequence ID" value="XM_042952191.1"/>
</dbReference>
<evidence type="ECO:0000313" key="2">
    <source>
        <dbReference type="Ensembl" id="ENSPLOP00000023521.1"/>
    </source>
</evidence>
<evidence type="ECO:0000256" key="1">
    <source>
        <dbReference type="SAM" id="MobiDB-lite"/>
    </source>
</evidence>
<dbReference type="GeneID" id="122227582"/>
<feature type="compositionally biased region" description="Pro residues" evidence="1">
    <location>
        <begin position="60"/>
        <end position="73"/>
    </location>
</feature>
<dbReference type="GeneTree" id="ENSGT00940000165746"/>
<gene>
    <name evidence="2" type="primary">SPRR4</name>
</gene>
<dbReference type="CTD" id="163778"/>